<feature type="domain" description="Release factor glutamine methyltransferase N-terminal" evidence="7">
    <location>
        <begin position="10"/>
        <end position="76"/>
    </location>
</feature>
<dbReference type="Gene3D" id="1.10.8.10">
    <property type="entry name" value="DNA helicase RuvA subunit, C-terminal domain"/>
    <property type="match status" value="1"/>
</dbReference>
<dbReference type="OrthoDB" id="9784805at2"/>
<dbReference type="GO" id="GO:0102559">
    <property type="term" value="F:peptide chain release factor N(5)-glutamine methyltransferase activity"/>
    <property type="evidence" value="ECO:0007669"/>
    <property type="project" value="UniProtKB-EC"/>
</dbReference>
<dbReference type="Gene3D" id="3.40.50.150">
    <property type="entry name" value="Vaccinia Virus protein VP39"/>
    <property type="match status" value="1"/>
</dbReference>
<dbReference type="GO" id="GO:0003676">
    <property type="term" value="F:nucleic acid binding"/>
    <property type="evidence" value="ECO:0007669"/>
    <property type="project" value="InterPro"/>
</dbReference>
<evidence type="ECO:0000259" key="6">
    <source>
        <dbReference type="Pfam" id="PF05175"/>
    </source>
</evidence>
<evidence type="ECO:0000259" key="7">
    <source>
        <dbReference type="Pfam" id="PF17827"/>
    </source>
</evidence>
<dbReference type="NCBIfam" id="TIGR03534">
    <property type="entry name" value="RF_mod_PrmC"/>
    <property type="match status" value="1"/>
</dbReference>
<evidence type="ECO:0000256" key="2">
    <source>
        <dbReference type="ARBA" id="ARBA00022679"/>
    </source>
</evidence>
<keyword evidence="1 5" id="KW-0489">Methyltransferase</keyword>
<comment type="function">
    <text evidence="5">Methylates the class 1 translation termination release factors RF1/PrfA and RF2/PrfB on the glutamine residue of the universally conserved GGQ motif.</text>
</comment>
<keyword evidence="9" id="KW-1185">Reference proteome</keyword>
<comment type="caution">
    <text evidence="5">Lacks conserved residue(s) required for the propagation of feature annotation.</text>
</comment>
<protein>
    <recommendedName>
        <fullName evidence="5">Release factor glutamine methyltransferase</fullName>
        <shortName evidence="5">RF MTase</shortName>
        <ecNumber evidence="5">2.1.1.297</ecNumber>
    </recommendedName>
    <alternativeName>
        <fullName evidence="5">N5-glutamine methyltransferase PrmC</fullName>
    </alternativeName>
    <alternativeName>
        <fullName evidence="5">Protein-(glutamine-N5) MTase PrmC</fullName>
    </alternativeName>
    <alternativeName>
        <fullName evidence="5">Protein-glutamine N-methyltransferase PrmC</fullName>
    </alternativeName>
</protein>
<dbReference type="EC" id="2.1.1.297" evidence="5"/>
<dbReference type="NCBIfam" id="TIGR00536">
    <property type="entry name" value="hemK_fam"/>
    <property type="match status" value="1"/>
</dbReference>
<dbReference type="Pfam" id="PF17827">
    <property type="entry name" value="PrmC_N"/>
    <property type="match status" value="1"/>
</dbReference>
<feature type="binding site" evidence="5">
    <location>
        <position position="146"/>
    </location>
    <ligand>
        <name>S-adenosyl-L-methionine</name>
        <dbReference type="ChEBI" id="CHEBI:59789"/>
    </ligand>
</feature>
<dbReference type="RefSeq" id="WP_098039326.1">
    <property type="nucleotide sequence ID" value="NZ_CWGJ01000028.1"/>
</dbReference>
<accession>A0A0H5E7Z2</accession>
<dbReference type="PANTHER" id="PTHR18895:SF74">
    <property type="entry name" value="MTRF1L RELEASE FACTOR GLUTAMINE METHYLTRANSFERASE"/>
    <property type="match status" value="1"/>
</dbReference>
<feature type="binding site" evidence="5">
    <location>
        <begin position="188"/>
        <end position="191"/>
    </location>
    <ligand>
        <name>substrate</name>
    </ligand>
</feature>
<dbReference type="CDD" id="cd02440">
    <property type="entry name" value="AdoMet_MTases"/>
    <property type="match status" value="1"/>
</dbReference>
<feature type="domain" description="Methyltransferase small" evidence="6">
    <location>
        <begin position="104"/>
        <end position="196"/>
    </location>
</feature>
<keyword evidence="3 5" id="KW-0949">S-adenosyl-L-methionine</keyword>
<proteinExistence type="inferred from homology"/>
<dbReference type="InterPro" id="IPR007848">
    <property type="entry name" value="Small_mtfrase_dom"/>
</dbReference>
<keyword evidence="2 5" id="KW-0808">Transferase</keyword>
<dbReference type="InterPro" id="IPR002052">
    <property type="entry name" value="DNA_methylase_N6_adenine_CS"/>
</dbReference>
<dbReference type="SUPFAM" id="SSF53335">
    <property type="entry name" value="S-adenosyl-L-methionine-dependent methyltransferases"/>
    <property type="match status" value="1"/>
</dbReference>
<evidence type="ECO:0000313" key="9">
    <source>
        <dbReference type="Proteomes" id="UP000220251"/>
    </source>
</evidence>
<evidence type="ECO:0000256" key="4">
    <source>
        <dbReference type="ARBA" id="ARBA00048391"/>
    </source>
</evidence>
<evidence type="ECO:0000256" key="1">
    <source>
        <dbReference type="ARBA" id="ARBA00022603"/>
    </source>
</evidence>
<dbReference type="InterPro" id="IPR029063">
    <property type="entry name" value="SAM-dependent_MTases_sf"/>
</dbReference>
<organism evidence="8 9">
    <name type="scientific">Estrella lausannensis</name>
    <dbReference type="NCBI Taxonomy" id="483423"/>
    <lineage>
        <taxon>Bacteria</taxon>
        <taxon>Pseudomonadati</taxon>
        <taxon>Chlamydiota</taxon>
        <taxon>Chlamydiia</taxon>
        <taxon>Parachlamydiales</taxon>
        <taxon>Candidatus Criblamydiaceae</taxon>
        <taxon>Estrella</taxon>
    </lineage>
</organism>
<feature type="binding site" evidence="5">
    <location>
        <position position="173"/>
    </location>
    <ligand>
        <name>S-adenosyl-L-methionine</name>
        <dbReference type="ChEBI" id="CHEBI:59789"/>
    </ligand>
</feature>
<dbReference type="PANTHER" id="PTHR18895">
    <property type="entry name" value="HEMK METHYLTRANSFERASE"/>
    <property type="match status" value="1"/>
</dbReference>
<dbReference type="HAMAP" id="MF_02126">
    <property type="entry name" value="RF_methyltr_PrmC"/>
    <property type="match status" value="1"/>
</dbReference>
<comment type="similarity">
    <text evidence="5">Belongs to the protein N5-glutamine methyltransferase family. PrmC subfamily.</text>
</comment>
<dbReference type="InterPro" id="IPR050320">
    <property type="entry name" value="N5-glutamine_MTase"/>
</dbReference>
<dbReference type="InterPro" id="IPR004556">
    <property type="entry name" value="HemK-like"/>
</dbReference>
<evidence type="ECO:0000256" key="5">
    <source>
        <dbReference type="HAMAP-Rule" id="MF_02126"/>
    </source>
</evidence>
<dbReference type="EMBL" id="CWGJ01000028">
    <property type="protein sequence ID" value="CRX39460.1"/>
    <property type="molecule type" value="Genomic_DNA"/>
</dbReference>
<feature type="binding site" evidence="5">
    <location>
        <position position="188"/>
    </location>
    <ligand>
        <name>S-adenosyl-L-methionine</name>
        <dbReference type="ChEBI" id="CHEBI:59789"/>
    </ligand>
</feature>
<evidence type="ECO:0000256" key="3">
    <source>
        <dbReference type="ARBA" id="ARBA00022691"/>
    </source>
</evidence>
<comment type="catalytic activity">
    <reaction evidence="4 5">
        <text>L-glutaminyl-[peptide chain release factor] + S-adenosyl-L-methionine = N(5)-methyl-L-glutaminyl-[peptide chain release factor] + S-adenosyl-L-homocysteine + H(+)</text>
        <dbReference type="Rhea" id="RHEA:42896"/>
        <dbReference type="Rhea" id="RHEA-COMP:10271"/>
        <dbReference type="Rhea" id="RHEA-COMP:10272"/>
        <dbReference type="ChEBI" id="CHEBI:15378"/>
        <dbReference type="ChEBI" id="CHEBI:30011"/>
        <dbReference type="ChEBI" id="CHEBI:57856"/>
        <dbReference type="ChEBI" id="CHEBI:59789"/>
        <dbReference type="ChEBI" id="CHEBI:61891"/>
        <dbReference type="EC" id="2.1.1.297"/>
    </reaction>
</comment>
<dbReference type="AlphaFoldDB" id="A0A0H5E7Z2"/>
<sequence>MARKVQAVKQSGAAYLKNHGVVNSAAEASQILSSLLNVSEQSLFFASDSLSDSVYEEFFQRLTRRIAGEPLQQVIGYVDFLDCRIKINRSVLIPRQETEILADLVVRRLRPLSLEGKTLLDLCTGSGCLAIAIKKKLPEVRVVAADISLEALDMARMNAEENGVRIDFFQGDFFEPLRGEKFDFVVSNPPYISKLDYQELDAQVSLYEPKGALLAGETGMEFYERFEREALRYLNPTARVFFEIGFDQGKAIAALFSKSPWKKGVVEKDFASHDRFFSLEIE</sequence>
<dbReference type="InterPro" id="IPR019874">
    <property type="entry name" value="RF_methyltr_PrmC"/>
</dbReference>
<dbReference type="GO" id="GO:0032259">
    <property type="term" value="P:methylation"/>
    <property type="evidence" value="ECO:0007669"/>
    <property type="project" value="UniProtKB-KW"/>
</dbReference>
<gene>
    <name evidence="8" type="primary">hemK</name>
    <name evidence="5" type="synonym">prmC</name>
    <name evidence="8" type="ORF">ELAC_2139</name>
</gene>
<evidence type="ECO:0000313" key="8">
    <source>
        <dbReference type="EMBL" id="CRX39460.1"/>
    </source>
</evidence>
<dbReference type="PROSITE" id="PS00092">
    <property type="entry name" value="N6_MTASE"/>
    <property type="match status" value="1"/>
</dbReference>
<dbReference type="Pfam" id="PF05175">
    <property type="entry name" value="MTS"/>
    <property type="match status" value="1"/>
</dbReference>
<name>A0A0H5E7Z2_9BACT</name>
<dbReference type="Proteomes" id="UP000220251">
    <property type="component" value="Unassembled WGS sequence"/>
</dbReference>
<reference evidence="9" key="1">
    <citation type="submission" date="2015-06" db="EMBL/GenBank/DDBJ databases">
        <authorList>
            <person name="Bertelli C."/>
        </authorList>
    </citation>
    <scope>NUCLEOTIDE SEQUENCE [LARGE SCALE GENOMIC DNA]</scope>
    <source>
        <strain evidence="9">CRIB-30</strain>
    </source>
</reference>
<dbReference type="InterPro" id="IPR040758">
    <property type="entry name" value="PrmC_N"/>
</dbReference>